<keyword evidence="4" id="KW-0328">Glycosyltransferase</keyword>
<evidence type="ECO:0000313" key="15">
    <source>
        <dbReference type="Proteomes" id="UP001154282"/>
    </source>
</evidence>
<sequence>MVAIARFLKVMLTVPVLDNTSYWHDQSSFEDIFDTDYFIRSLPDDVRLLKEPPSEEKRRPESHFYRTHLVSQHVIFS</sequence>
<comment type="similarity">
    <text evidence="3">Belongs to the glycosyltransferase GT106 family.</text>
</comment>
<evidence type="ECO:0000256" key="3">
    <source>
        <dbReference type="ARBA" id="ARBA00007737"/>
    </source>
</evidence>
<keyword evidence="9" id="KW-0472">Membrane</keyword>
<evidence type="ECO:0000256" key="10">
    <source>
        <dbReference type="ARBA" id="ARBA00023180"/>
    </source>
</evidence>
<evidence type="ECO:0000313" key="14">
    <source>
        <dbReference type="EMBL" id="CAI0390332.1"/>
    </source>
</evidence>
<dbReference type="PANTHER" id="PTHR31741">
    <property type="entry name" value="OS02G0726500 PROTEIN-RELATED"/>
    <property type="match status" value="1"/>
</dbReference>
<keyword evidence="11" id="KW-0294">Fucose metabolism</keyword>
<evidence type="ECO:0000256" key="9">
    <source>
        <dbReference type="ARBA" id="ARBA00023136"/>
    </source>
</evidence>
<comment type="subcellular location">
    <subcellularLocation>
        <location evidence="1">Membrane</location>
        <topology evidence="1">Single-pass type II membrane protein</topology>
    </subcellularLocation>
</comment>
<comment type="caution">
    <text evidence="14">The sequence shown here is derived from an EMBL/GenBank/DDBJ whole genome shotgun (WGS) entry which is preliminary data.</text>
</comment>
<keyword evidence="15" id="KW-1185">Reference proteome</keyword>
<accession>A0AAV0HY72</accession>
<evidence type="ECO:0000256" key="11">
    <source>
        <dbReference type="ARBA" id="ARBA00023253"/>
    </source>
</evidence>
<evidence type="ECO:0000256" key="1">
    <source>
        <dbReference type="ARBA" id="ARBA00004606"/>
    </source>
</evidence>
<evidence type="ECO:0000256" key="6">
    <source>
        <dbReference type="ARBA" id="ARBA00022692"/>
    </source>
</evidence>
<keyword evidence="5" id="KW-0808">Transferase</keyword>
<dbReference type="EMBL" id="CAMGYJ010000003">
    <property type="protein sequence ID" value="CAI0390332.1"/>
    <property type="molecule type" value="Genomic_DNA"/>
</dbReference>
<evidence type="ECO:0000256" key="2">
    <source>
        <dbReference type="ARBA" id="ARBA00004881"/>
    </source>
</evidence>
<keyword evidence="7" id="KW-0735">Signal-anchor</keyword>
<dbReference type="GO" id="GO:0006004">
    <property type="term" value="P:fucose metabolic process"/>
    <property type="evidence" value="ECO:0007669"/>
    <property type="project" value="UniProtKB-KW"/>
</dbReference>
<comment type="pathway">
    <text evidence="2">Glycan metabolism.</text>
</comment>
<name>A0AAV0HY72_9ROSI</name>
<dbReference type="AlphaFoldDB" id="A0AAV0HY72"/>
<keyword evidence="10" id="KW-0325">Glycoprotein</keyword>
<evidence type="ECO:0000256" key="7">
    <source>
        <dbReference type="ARBA" id="ARBA00022968"/>
    </source>
</evidence>
<dbReference type="InterPro" id="IPR019378">
    <property type="entry name" value="GDP-Fuc_O-FucTrfase"/>
</dbReference>
<dbReference type="GO" id="GO:0016020">
    <property type="term" value="C:membrane"/>
    <property type="evidence" value="ECO:0007669"/>
    <property type="project" value="UniProtKB-SubCell"/>
</dbReference>
<gene>
    <name evidence="14" type="ORF">LITE_LOCUS6691</name>
</gene>
<keyword evidence="8" id="KW-1133">Transmembrane helix</keyword>
<dbReference type="PANTHER" id="PTHR31741:SF45">
    <property type="entry name" value="O-FUCOSYLTRANSFERASE FAMILY PROTEIN"/>
    <property type="match status" value="1"/>
</dbReference>
<keyword evidence="12" id="KW-0119">Carbohydrate metabolism</keyword>
<protein>
    <recommendedName>
        <fullName evidence="13">O-fucosyltransferase family protein</fullName>
    </recommendedName>
</protein>
<proteinExistence type="inferred from homology"/>
<keyword evidence="6" id="KW-0812">Transmembrane</keyword>
<dbReference type="GO" id="GO:0016757">
    <property type="term" value="F:glycosyltransferase activity"/>
    <property type="evidence" value="ECO:0007669"/>
    <property type="project" value="UniProtKB-KW"/>
</dbReference>
<evidence type="ECO:0000256" key="4">
    <source>
        <dbReference type="ARBA" id="ARBA00022676"/>
    </source>
</evidence>
<evidence type="ECO:0000256" key="12">
    <source>
        <dbReference type="ARBA" id="ARBA00023277"/>
    </source>
</evidence>
<evidence type="ECO:0000256" key="5">
    <source>
        <dbReference type="ARBA" id="ARBA00022679"/>
    </source>
</evidence>
<dbReference type="Pfam" id="PF10250">
    <property type="entry name" value="O-FucT"/>
    <property type="match status" value="1"/>
</dbReference>
<dbReference type="GO" id="GO:0005737">
    <property type="term" value="C:cytoplasm"/>
    <property type="evidence" value="ECO:0007669"/>
    <property type="project" value="TreeGrafter"/>
</dbReference>
<evidence type="ECO:0000256" key="13">
    <source>
        <dbReference type="ARBA" id="ARBA00030350"/>
    </source>
</evidence>
<reference evidence="14" key="1">
    <citation type="submission" date="2022-08" db="EMBL/GenBank/DDBJ databases">
        <authorList>
            <person name="Gutierrez-Valencia J."/>
        </authorList>
    </citation>
    <scope>NUCLEOTIDE SEQUENCE</scope>
</reference>
<organism evidence="14 15">
    <name type="scientific">Linum tenue</name>
    <dbReference type="NCBI Taxonomy" id="586396"/>
    <lineage>
        <taxon>Eukaryota</taxon>
        <taxon>Viridiplantae</taxon>
        <taxon>Streptophyta</taxon>
        <taxon>Embryophyta</taxon>
        <taxon>Tracheophyta</taxon>
        <taxon>Spermatophyta</taxon>
        <taxon>Magnoliopsida</taxon>
        <taxon>eudicotyledons</taxon>
        <taxon>Gunneridae</taxon>
        <taxon>Pentapetalae</taxon>
        <taxon>rosids</taxon>
        <taxon>fabids</taxon>
        <taxon>Malpighiales</taxon>
        <taxon>Linaceae</taxon>
        <taxon>Linum</taxon>
    </lineage>
</organism>
<evidence type="ECO:0000256" key="8">
    <source>
        <dbReference type="ARBA" id="ARBA00022989"/>
    </source>
</evidence>
<dbReference type="Proteomes" id="UP001154282">
    <property type="component" value="Unassembled WGS sequence"/>
</dbReference>